<evidence type="ECO:0000313" key="2">
    <source>
        <dbReference type="EMBL" id="UYF72325.1"/>
    </source>
</evidence>
<evidence type="ECO:0000256" key="1">
    <source>
        <dbReference type="SAM" id="SignalP"/>
    </source>
</evidence>
<name>A0AA46NGK8_9GAMM</name>
<dbReference type="Proteomes" id="UP001164064">
    <property type="component" value="Chromosome"/>
</dbReference>
<dbReference type="PROSITE" id="PS51257">
    <property type="entry name" value="PROKAR_LIPOPROTEIN"/>
    <property type="match status" value="1"/>
</dbReference>
<keyword evidence="1" id="KW-0732">Signal</keyword>
<dbReference type="EMBL" id="CP089051">
    <property type="protein sequence ID" value="UYF72325.1"/>
    <property type="molecule type" value="Genomic_DNA"/>
</dbReference>
<dbReference type="AlphaFoldDB" id="A0AA46NGK8"/>
<feature type="signal peptide" evidence="1">
    <location>
        <begin position="1"/>
        <end position="17"/>
    </location>
</feature>
<sequence>MKKISYLAIAVSLATLAGCGGGGSGDSGMTTGGNTSDNGSGDTKSKCDRGILLNSNLTAKSIFDEPLYSITYDYKDISTDADHPYHNILNQLYALEISRGNKNSQMLYTNFKPIHNTNLQDMEQSSEEIKAHYNLNSSGLFSQKELKKQNQGWPLLYLASTQANENSSRYTASISSFNDQCSLTSNKLDFDFEKIDLSNKKISDILPENIMTGSPKNLDYKYIAEQVGAILRDEGLSGKKDYLEKMLKSTDTFPKGSYVYVPRTAIYTDIQFSFGDTDITDYKTLDEWFSAIYGKSSYQYKHDKFANLNVIYSIDSNGNPVYGAADPAIEMNGKIYDGEWNIKGDILSPNYGLKTNYGNGFDVENFDSKGDYAFYNKTAYDFISNQIQTYYK</sequence>
<reference evidence="2" key="1">
    <citation type="journal article" date="2022" name="J Glob Antimicrob Resist">
        <title>Comparative analysis of IMP-4- and OXA-58-containing plasmids of three carbapenemase-producing Acinetobacter ursingii strains in the Netherlands.</title>
        <authorList>
            <person name="Hendrickx A.P.A."/>
            <person name="Schade R.P."/>
            <person name="Landman F."/>
            <person name="Bosch T."/>
            <person name="Schouls L.M."/>
            <person name="van Dijk K."/>
        </authorList>
    </citation>
    <scope>NUCLEOTIDE SEQUENCE</scope>
    <source>
        <strain evidence="2">RIVM_C010559</strain>
    </source>
</reference>
<protein>
    <submittedName>
        <fullName evidence="2">Uncharacterized protein</fullName>
    </submittedName>
</protein>
<feature type="chain" id="PRO_5041228974" evidence="1">
    <location>
        <begin position="18"/>
        <end position="392"/>
    </location>
</feature>
<proteinExistence type="predicted"/>
<dbReference type="RefSeq" id="WP_263512873.1">
    <property type="nucleotide sequence ID" value="NZ_CP089051.1"/>
</dbReference>
<organism evidence="2 3">
    <name type="scientific">Acinetobacter ursingii</name>
    <dbReference type="NCBI Taxonomy" id="108980"/>
    <lineage>
        <taxon>Bacteria</taxon>
        <taxon>Pseudomonadati</taxon>
        <taxon>Pseudomonadota</taxon>
        <taxon>Gammaproteobacteria</taxon>
        <taxon>Moraxellales</taxon>
        <taxon>Moraxellaceae</taxon>
        <taxon>Acinetobacter</taxon>
    </lineage>
</organism>
<accession>A0AA46NGK8</accession>
<evidence type="ECO:0000313" key="3">
    <source>
        <dbReference type="Proteomes" id="UP001164064"/>
    </source>
</evidence>
<gene>
    <name evidence="2" type="ORF">LSO60_03350</name>
</gene>